<feature type="compositionally biased region" description="Low complexity" evidence="1">
    <location>
        <begin position="122"/>
        <end position="136"/>
    </location>
</feature>
<dbReference type="PANTHER" id="PTHR33167:SF26">
    <property type="entry name" value="EXPRESSED PROTEIN"/>
    <property type="match status" value="1"/>
</dbReference>
<feature type="region of interest" description="Disordered" evidence="1">
    <location>
        <begin position="104"/>
        <end position="162"/>
    </location>
</feature>
<proteinExistence type="predicted"/>
<gene>
    <name evidence="2" type="ORF">RJ641_011432</name>
</gene>
<dbReference type="AlphaFoldDB" id="A0AAN8V8D7"/>
<keyword evidence="3" id="KW-1185">Reference proteome</keyword>
<feature type="compositionally biased region" description="Basic and acidic residues" evidence="1">
    <location>
        <begin position="149"/>
        <end position="160"/>
    </location>
</feature>
<protein>
    <submittedName>
        <fullName evidence="2">Uncharacterized protein</fullName>
    </submittedName>
</protein>
<name>A0AAN8V8D7_9MAGN</name>
<dbReference type="Proteomes" id="UP001370490">
    <property type="component" value="Unassembled WGS sequence"/>
</dbReference>
<sequence>MEKFLNPYDKEYMKMAILKHEETFREQVYELHRLYRIQKMLMKNIRNSKTQGQETKRNYTKEVGPTQARPRQMLDLERPAEDYIGEENGNGVLDIEDESEIELTLGPSMYNRRKKSETPINSDSGPSFSSSSTGSSQVKRTNTRTSRQHQMEDTTREELRSAGWGPIHEDRVFQSGIESNFDMEEQQQLREERLKQPPWLLHVLSLNMT</sequence>
<evidence type="ECO:0000313" key="2">
    <source>
        <dbReference type="EMBL" id="KAK6923128.1"/>
    </source>
</evidence>
<dbReference type="EMBL" id="JBAMMX010000018">
    <property type="protein sequence ID" value="KAK6923128.1"/>
    <property type="molecule type" value="Genomic_DNA"/>
</dbReference>
<dbReference type="PANTHER" id="PTHR33167">
    <property type="entry name" value="TRANSCRIPTION FACTOR, PUTATIVE (DUF863)-RELATED"/>
    <property type="match status" value="1"/>
</dbReference>
<organism evidence="2 3">
    <name type="scientific">Dillenia turbinata</name>
    <dbReference type="NCBI Taxonomy" id="194707"/>
    <lineage>
        <taxon>Eukaryota</taxon>
        <taxon>Viridiplantae</taxon>
        <taxon>Streptophyta</taxon>
        <taxon>Embryophyta</taxon>
        <taxon>Tracheophyta</taxon>
        <taxon>Spermatophyta</taxon>
        <taxon>Magnoliopsida</taxon>
        <taxon>eudicotyledons</taxon>
        <taxon>Gunneridae</taxon>
        <taxon>Pentapetalae</taxon>
        <taxon>Dilleniales</taxon>
        <taxon>Dilleniaceae</taxon>
        <taxon>Dillenia</taxon>
    </lineage>
</organism>
<accession>A0AAN8V8D7</accession>
<comment type="caution">
    <text evidence="2">The sequence shown here is derived from an EMBL/GenBank/DDBJ whole genome shotgun (WGS) entry which is preliminary data.</text>
</comment>
<evidence type="ECO:0000256" key="1">
    <source>
        <dbReference type="SAM" id="MobiDB-lite"/>
    </source>
</evidence>
<reference evidence="2 3" key="1">
    <citation type="submission" date="2023-12" db="EMBL/GenBank/DDBJ databases">
        <title>A high-quality genome assembly for Dillenia turbinata (Dilleniales).</title>
        <authorList>
            <person name="Chanderbali A."/>
        </authorList>
    </citation>
    <scope>NUCLEOTIDE SEQUENCE [LARGE SCALE GENOMIC DNA]</scope>
    <source>
        <strain evidence="2">LSX21</strain>
        <tissue evidence="2">Leaf</tissue>
    </source>
</reference>
<evidence type="ECO:0000313" key="3">
    <source>
        <dbReference type="Proteomes" id="UP001370490"/>
    </source>
</evidence>